<keyword evidence="2" id="KW-1185">Reference proteome</keyword>
<dbReference type="Proteomes" id="UP000326757">
    <property type="component" value="Unassembled WGS sequence"/>
</dbReference>
<evidence type="ECO:0000313" key="2">
    <source>
        <dbReference type="Proteomes" id="UP000326757"/>
    </source>
</evidence>
<protein>
    <submittedName>
        <fullName evidence="1">Uncharacterized protein</fullName>
    </submittedName>
</protein>
<reference evidence="1 2" key="1">
    <citation type="submission" date="2019-06" db="EMBL/GenBank/DDBJ databases">
        <title>Genome Sequence of the Brown Rot Fungal Pathogen Monilinia laxa.</title>
        <authorList>
            <person name="De Miccolis Angelini R.M."/>
            <person name="Landi L."/>
            <person name="Abate D."/>
            <person name="Pollastro S."/>
            <person name="Romanazzi G."/>
            <person name="Faretra F."/>
        </authorList>
    </citation>
    <scope>NUCLEOTIDE SEQUENCE [LARGE SCALE GENOMIC DNA]</scope>
    <source>
        <strain evidence="1 2">Mlax316</strain>
    </source>
</reference>
<dbReference type="AlphaFoldDB" id="A0A5N6K5T1"/>
<proteinExistence type="predicted"/>
<name>A0A5N6K5T1_MONLA</name>
<evidence type="ECO:0000313" key="1">
    <source>
        <dbReference type="EMBL" id="KAB8297934.1"/>
    </source>
</evidence>
<organism evidence="1 2">
    <name type="scientific">Monilinia laxa</name>
    <name type="common">Brown rot fungus</name>
    <name type="synonym">Sclerotinia laxa</name>
    <dbReference type="NCBI Taxonomy" id="61186"/>
    <lineage>
        <taxon>Eukaryota</taxon>
        <taxon>Fungi</taxon>
        <taxon>Dikarya</taxon>
        <taxon>Ascomycota</taxon>
        <taxon>Pezizomycotina</taxon>
        <taxon>Leotiomycetes</taxon>
        <taxon>Helotiales</taxon>
        <taxon>Sclerotiniaceae</taxon>
        <taxon>Monilinia</taxon>
    </lineage>
</organism>
<sequence length="72" mass="8462">MKIPSRNFINKQINKQANTRITPNKKTYHSHHTRQDGYSCESNDQVDESYVIVLACLKKEIETCYLSRLTCR</sequence>
<accession>A0A5N6K5T1</accession>
<gene>
    <name evidence="1" type="ORF">EYC80_001716</name>
</gene>
<dbReference type="EMBL" id="VIGI01000007">
    <property type="protein sequence ID" value="KAB8297934.1"/>
    <property type="molecule type" value="Genomic_DNA"/>
</dbReference>
<comment type="caution">
    <text evidence="1">The sequence shown here is derived from an EMBL/GenBank/DDBJ whole genome shotgun (WGS) entry which is preliminary data.</text>
</comment>